<name>A0ABS4TVF6_9PSEU</name>
<accession>A0ABS4TVF6</accession>
<dbReference type="Proteomes" id="UP001519332">
    <property type="component" value="Unassembled WGS sequence"/>
</dbReference>
<dbReference type="PANTHER" id="PTHR42852:SF17">
    <property type="entry name" value="THIOREDOXIN-LIKE PROTEIN HI_1115"/>
    <property type="match status" value="1"/>
</dbReference>
<dbReference type="CDD" id="cd02966">
    <property type="entry name" value="TlpA_like_family"/>
    <property type="match status" value="1"/>
</dbReference>
<evidence type="ECO:0000313" key="4">
    <source>
        <dbReference type="Proteomes" id="UP001519332"/>
    </source>
</evidence>
<dbReference type="PROSITE" id="PS51352">
    <property type="entry name" value="THIOREDOXIN_2"/>
    <property type="match status" value="1"/>
</dbReference>
<dbReference type="SUPFAM" id="SSF52833">
    <property type="entry name" value="Thioredoxin-like"/>
    <property type="match status" value="1"/>
</dbReference>
<dbReference type="InterPro" id="IPR036249">
    <property type="entry name" value="Thioredoxin-like_sf"/>
</dbReference>
<organism evidence="3 4">
    <name type="scientific">Kibdelosporangium banguiense</name>
    <dbReference type="NCBI Taxonomy" id="1365924"/>
    <lineage>
        <taxon>Bacteria</taxon>
        <taxon>Bacillati</taxon>
        <taxon>Actinomycetota</taxon>
        <taxon>Actinomycetes</taxon>
        <taxon>Pseudonocardiales</taxon>
        <taxon>Pseudonocardiaceae</taxon>
        <taxon>Kibdelosporangium</taxon>
    </lineage>
</organism>
<dbReference type="InterPro" id="IPR000866">
    <property type="entry name" value="AhpC/TSA"/>
</dbReference>
<dbReference type="InterPro" id="IPR013766">
    <property type="entry name" value="Thioredoxin_domain"/>
</dbReference>
<dbReference type="EMBL" id="JAGINW010000001">
    <property type="protein sequence ID" value="MBP2327911.1"/>
    <property type="molecule type" value="Genomic_DNA"/>
</dbReference>
<proteinExistence type="predicted"/>
<evidence type="ECO:0000313" key="3">
    <source>
        <dbReference type="EMBL" id="MBP2327911.1"/>
    </source>
</evidence>
<sequence>MRLAVLALATVLALTGCSGAVTYVAAPSTAPPAPAFQLKLLDGSTLDLAEQWKTRPVVLVFFESWCQLCTQQQPGITALSEEYRDTVLFVGVGHESSSADAAKFVRDNDIDYPVGLDASGEIWRRYRVDEPPLIALISKGGRLVRGWPGGTTELDKQIRQFLVA</sequence>
<reference evidence="3 4" key="1">
    <citation type="submission" date="2021-03" db="EMBL/GenBank/DDBJ databases">
        <title>Sequencing the genomes of 1000 actinobacteria strains.</title>
        <authorList>
            <person name="Klenk H.-P."/>
        </authorList>
    </citation>
    <scope>NUCLEOTIDE SEQUENCE [LARGE SCALE GENOMIC DNA]</scope>
    <source>
        <strain evidence="3 4">DSM 46670</strain>
    </source>
</reference>
<dbReference type="PANTHER" id="PTHR42852">
    <property type="entry name" value="THIOL:DISULFIDE INTERCHANGE PROTEIN DSBE"/>
    <property type="match status" value="1"/>
</dbReference>
<feature type="signal peptide" evidence="1">
    <location>
        <begin position="1"/>
        <end position="20"/>
    </location>
</feature>
<evidence type="ECO:0000256" key="1">
    <source>
        <dbReference type="SAM" id="SignalP"/>
    </source>
</evidence>
<keyword evidence="4" id="KW-1185">Reference proteome</keyword>
<evidence type="ECO:0000259" key="2">
    <source>
        <dbReference type="PROSITE" id="PS51352"/>
    </source>
</evidence>
<feature type="chain" id="PRO_5045604489" evidence="1">
    <location>
        <begin position="21"/>
        <end position="164"/>
    </location>
</feature>
<dbReference type="Pfam" id="PF00578">
    <property type="entry name" value="AhpC-TSA"/>
    <property type="match status" value="1"/>
</dbReference>
<dbReference type="Gene3D" id="3.40.30.10">
    <property type="entry name" value="Glutaredoxin"/>
    <property type="match status" value="1"/>
</dbReference>
<dbReference type="PROSITE" id="PS51257">
    <property type="entry name" value="PROKAR_LIPOPROTEIN"/>
    <property type="match status" value="1"/>
</dbReference>
<keyword evidence="1" id="KW-0732">Signal</keyword>
<dbReference type="InterPro" id="IPR050553">
    <property type="entry name" value="Thioredoxin_ResA/DsbE_sf"/>
</dbReference>
<dbReference type="RefSeq" id="WP_209645004.1">
    <property type="nucleotide sequence ID" value="NZ_JAGINW010000001.1"/>
</dbReference>
<protein>
    <submittedName>
        <fullName evidence="3">Peroxiredoxin</fullName>
    </submittedName>
</protein>
<comment type="caution">
    <text evidence="3">The sequence shown here is derived from an EMBL/GenBank/DDBJ whole genome shotgun (WGS) entry which is preliminary data.</text>
</comment>
<gene>
    <name evidence="3" type="ORF">JOF56_008296</name>
</gene>
<feature type="domain" description="Thioredoxin" evidence="2">
    <location>
        <begin position="27"/>
        <end position="164"/>
    </location>
</feature>